<dbReference type="RefSeq" id="WP_144001022.1">
    <property type="nucleotide sequence ID" value="NZ_CP040916.1"/>
</dbReference>
<dbReference type="Proteomes" id="UP000316806">
    <property type="component" value="Chromosome"/>
</dbReference>
<dbReference type="InterPro" id="IPR008978">
    <property type="entry name" value="HSP20-like_chaperone"/>
</dbReference>
<proteinExistence type="inferred from homology"/>
<name>A0A516R1A8_STRST</name>
<feature type="domain" description="SHSP" evidence="3">
    <location>
        <begin position="31"/>
        <end position="142"/>
    </location>
</feature>
<evidence type="ECO:0000313" key="4">
    <source>
        <dbReference type="EMBL" id="QDQ09444.1"/>
    </source>
</evidence>
<dbReference type="PANTHER" id="PTHR11527">
    <property type="entry name" value="HEAT-SHOCK PROTEIN 20 FAMILY MEMBER"/>
    <property type="match status" value="1"/>
</dbReference>
<organism evidence="4 5">
    <name type="scientific">Streptomyces spectabilis</name>
    <dbReference type="NCBI Taxonomy" id="68270"/>
    <lineage>
        <taxon>Bacteria</taxon>
        <taxon>Bacillati</taxon>
        <taxon>Actinomycetota</taxon>
        <taxon>Actinomycetes</taxon>
        <taxon>Kitasatosporales</taxon>
        <taxon>Streptomycetaceae</taxon>
        <taxon>Streptomyces</taxon>
    </lineage>
</organism>
<dbReference type="EMBL" id="CP040916">
    <property type="protein sequence ID" value="QDQ09444.1"/>
    <property type="molecule type" value="Genomic_DNA"/>
</dbReference>
<dbReference type="PROSITE" id="PS01031">
    <property type="entry name" value="SHSP"/>
    <property type="match status" value="1"/>
</dbReference>
<dbReference type="CDD" id="cd06464">
    <property type="entry name" value="ACD_sHsps-like"/>
    <property type="match status" value="1"/>
</dbReference>
<dbReference type="InterPro" id="IPR002068">
    <property type="entry name" value="A-crystallin/Hsp20_dom"/>
</dbReference>
<dbReference type="Pfam" id="PF00011">
    <property type="entry name" value="HSP20"/>
    <property type="match status" value="1"/>
</dbReference>
<sequence>MTNLLEWRPPVLPDVFDWLESGLTGRPTWRTGPSVHGIRIEEQLTDDAYRVLAELPGLDPEEDVEISVTQGVLTLRAERSEQTERGHHSEFRYGSFVRAVRLPAGAREDEIKAEYKDGILIVTVPLTAAKKTGGKTIPVHRVTG</sequence>
<gene>
    <name evidence="4" type="ORF">FH965_01760</name>
</gene>
<dbReference type="SUPFAM" id="SSF49764">
    <property type="entry name" value="HSP20-like chaperones"/>
    <property type="match status" value="1"/>
</dbReference>
<reference evidence="4 5" key="1">
    <citation type="journal article" date="2019" name="J. Ind. Microbiol. Biotechnol.">
        <title>The complete genomic sequence of Streptomyces spectabilis NRRL-2792 and identification of secondary metabolite biosynthetic gene clusters.</title>
        <authorList>
            <person name="Sinha A."/>
            <person name="Phillips-Salemka S."/>
            <person name="Niraula T.A."/>
            <person name="Short K.A."/>
            <person name="Niraula N.P."/>
        </authorList>
    </citation>
    <scope>NUCLEOTIDE SEQUENCE [LARGE SCALE GENOMIC DNA]</scope>
    <source>
        <strain evidence="4 5">NRRL 2792</strain>
    </source>
</reference>
<dbReference type="AlphaFoldDB" id="A0A516R1A8"/>
<evidence type="ECO:0000313" key="5">
    <source>
        <dbReference type="Proteomes" id="UP000316806"/>
    </source>
</evidence>
<protein>
    <submittedName>
        <fullName evidence="4">Hsp20/alpha crystallin family protein</fullName>
    </submittedName>
</protein>
<dbReference type="Gene3D" id="2.60.40.790">
    <property type="match status" value="1"/>
</dbReference>
<dbReference type="InterPro" id="IPR031107">
    <property type="entry name" value="Small_HSP"/>
</dbReference>
<comment type="similarity">
    <text evidence="1 2">Belongs to the small heat shock protein (HSP20) family.</text>
</comment>
<evidence type="ECO:0000259" key="3">
    <source>
        <dbReference type="PROSITE" id="PS01031"/>
    </source>
</evidence>
<accession>A0A516R1A8</accession>
<evidence type="ECO:0000256" key="2">
    <source>
        <dbReference type="RuleBase" id="RU003616"/>
    </source>
</evidence>
<evidence type="ECO:0000256" key="1">
    <source>
        <dbReference type="PROSITE-ProRule" id="PRU00285"/>
    </source>
</evidence>